<dbReference type="InterPro" id="IPR001647">
    <property type="entry name" value="HTH_TetR"/>
</dbReference>
<evidence type="ECO:0000256" key="1">
    <source>
        <dbReference type="ARBA" id="ARBA00023125"/>
    </source>
</evidence>
<dbReference type="PANTHER" id="PTHR30055">
    <property type="entry name" value="HTH-TYPE TRANSCRIPTIONAL REGULATOR RUTR"/>
    <property type="match status" value="1"/>
</dbReference>
<dbReference type="PRINTS" id="PR00455">
    <property type="entry name" value="HTHTETR"/>
</dbReference>
<keyword evidence="1 2" id="KW-0238">DNA-binding</keyword>
<evidence type="ECO:0000313" key="5">
    <source>
        <dbReference type="Proteomes" id="UP000032439"/>
    </source>
</evidence>
<dbReference type="RefSeq" id="WP_044314604.1">
    <property type="nucleotide sequence ID" value="NZ_JXXD01000055.1"/>
</dbReference>
<evidence type="ECO:0000256" key="2">
    <source>
        <dbReference type="PROSITE-ProRule" id="PRU00335"/>
    </source>
</evidence>
<proteinExistence type="predicted"/>
<reference evidence="4 5" key="1">
    <citation type="submission" date="2014-11" db="EMBL/GenBank/DDBJ databases">
        <title>Genomics and ecophysiology of heterotrophic nitrogen fixing bacteria isolated from estuarine surface water.</title>
        <authorList>
            <person name="Bentzon-Tilia M."/>
            <person name="Severin I."/>
            <person name="Hansen L.H."/>
            <person name="Riemann L."/>
        </authorList>
    </citation>
    <scope>NUCLEOTIDE SEQUENCE [LARGE SCALE GENOMIC DNA]</scope>
    <source>
        <strain evidence="4 5">BAL361</strain>
    </source>
</reference>
<name>A0A0D7E8X2_STUST</name>
<dbReference type="GO" id="GO:0000976">
    <property type="term" value="F:transcription cis-regulatory region binding"/>
    <property type="evidence" value="ECO:0007669"/>
    <property type="project" value="TreeGrafter"/>
</dbReference>
<dbReference type="PROSITE" id="PS50977">
    <property type="entry name" value="HTH_TETR_2"/>
    <property type="match status" value="1"/>
</dbReference>
<dbReference type="SUPFAM" id="SSF46689">
    <property type="entry name" value="Homeodomain-like"/>
    <property type="match status" value="1"/>
</dbReference>
<dbReference type="AlphaFoldDB" id="A0A0D7E8X2"/>
<gene>
    <name evidence="4" type="ORF">LO50_07555</name>
</gene>
<dbReference type="Pfam" id="PF00440">
    <property type="entry name" value="TetR_N"/>
    <property type="match status" value="1"/>
</dbReference>
<dbReference type="InterPro" id="IPR050109">
    <property type="entry name" value="HTH-type_TetR-like_transc_reg"/>
</dbReference>
<dbReference type="Gene3D" id="1.10.10.60">
    <property type="entry name" value="Homeodomain-like"/>
    <property type="match status" value="1"/>
</dbReference>
<evidence type="ECO:0000259" key="3">
    <source>
        <dbReference type="PROSITE" id="PS50977"/>
    </source>
</evidence>
<accession>A0A0D7E8X2</accession>
<sequence length="224" mass="24081">MSKVVRGVRTDGEATRARILEAAGELFAAAGFAETTNKAVAAKAGVDLASINYHFGSRNGLYQAVLAEAHRRLMDLADLQQLALSPLPATDKLKVLIDHLVQKAAVGSEGWHLTVLAAEVLAPSSHIQVLFQSEVPMKASLVVGILSEITGIPADDPALLRCLLSVAAPCLLLQIGRRGIPGPVQTILRTPREVVVEHLHRFAIAGLEAIGHDHEQRIRSRRKK</sequence>
<dbReference type="EMBL" id="JXXD01000055">
    <property type="protein sequence ID" value="KIZ36940.1"/>
    <property type="molecule type" value="Genomic_DNA"/>
</dbReference>
<protein>
    <submittedName>
        <fullName evidence="4">Transcriptional regulator</fullName>
    </submittedName>
</protein>
<dbReference type="Pfam" id="PF09209">
    <property type="entry name" value="CecR_C"/>
    <property type="match status" value="1"/>
</dbReference>
<dbReference type="PATRIC" id="fig|316.110.peg.4021"/>
<feature type="DNA-binding region" description="H-T-H motif" evidence="2">
    <location>
        <begin position="36"/>
        <end position="55"/>
    </location>
</feature>
<comment type="caution">
    <text evidence="4">The sequence shown here is derived from an EMBL/GenBank/DDBJ whole genome shotgun (WGS) entry which is preliminary data.</text>
</comment>
<dbReference type="InterPro" id="IPR009057">
    <property type="entry name" value="Homeodomain-like_sf"/>
</dbReference>
<feature type="domain" description="HTH tetR-type" evidence="3">
    <location>
        <begin position="13"/>
        <end position="73"/>
    </location>
</feature>
<organism evidence="4 5">
    <name type="scientific">Stutzerimonas stutzeri</name>
    <name type="common">Pseudomonas stutzeri</name>
    <dbReference type="NCBI Taxonomy" id="316"/>
    <lineage>
        <taxon>Bacteria</taxon>
        <taxon>Pseudomonadati</taxon>
        <taxon>Pseudomonadota</taxon>
        <taxon>Gammaproteobacteria</taxon>
        <taxon>Pseudomonadales</taxon>
        <taxon>Pseudomonadaceae</taxon>
        <taxon>Stutzerimonas</taxon>
    </lineage>
</organism>
<dbReference type="InterPro" id="IPR036271">
    <property type="entry name" value="Tet_transcr_reg_TetR-rel_C_sf"/>
</dbReference>
<dbReference type="PANTHER" id="PTHR30055:SF219">
    <property type="entry name" value="TRANSCRIPTIONAL REGULATORY PROTEIN"/>
    <property type="match status" value="1"/>
</dbReference>
<dbReference type="GO" id="GO:0003700">
    <property type="term" value="F:DNA-binding transcription factor activity"/>
    <property type="evidence" value="ECO:0007669"/>
    <property type="project" value="TreeGrafter"/>
</dbReference>
<evidence type="ECO:0000313" key="4">
    <source>
        <dbReference type="EMBL" id="KIZ36940.1"/>
    </source>
</evidence>
<dbReference type="Gene3D" id="1.10.357.10">
    <property type="entry name" value="Tetracycline Repressor, domain 2"/>
    <property type="match status" value="1"/>
</dbReference>
<dbReference type="SUPFAM" id="SSF48498">
    <property type="entry name" value="Tetracyclin repressor-like, C-terminal domain"/>
    <property type="match status" value="1"/>
</dbReference>
<dbReference type="Proteomes" id="UP000032439">
    <property type="component" value="Unassembled WGS sequence"/>
</dbReference>
<dbReference type="InterPro" id="IPR015292">
    <property type="entry name" value="Tscrpt_reg_YbiH_C"/>
</dbReference>